<dbReference type="AlphaFoldDB" id="A0AAV0C8L3"/>
<dbReference type="EMBL" id="CAMAPF010000015">
    <property type="protein sequence ID" value="CAH9068891.1"/>
    <property type="molecule type" value="Genomic_DNA"/>
</dbReference>
<accession>A0AAV0C8L3</accession>
<dbReference type="Proteomes" id="UP001152523">
    <property type="component" value="Unassembled WGS sequence"/>
</dbReference>
<evidence type="ECO:0000313" key="2">
    <source>
        <dbReference type="EMBL" id="CAH9068891.1"/>
    </source>
</evidence>
<organism evidence="2 3">
    <name type="scientific">Cuscuta epithymum</name>
    <dbReference type="NCBI Taxonomy" id="186058"/>
    <lineage>
        <taxon>Eukaryota</taxon>
        <taxon>Viridiplantae</taxon>
        <taxon>Streptophyta</taxon>
        <taxon>Embryophyta</taxon>
        <taxon>Tracheophyta</taxon>
        <taxon>Spermatophyta</taxon>
        <taxon>Magnoliopsida</taxon>
        <taxon>eudicotyledons</taxon>
        <taxon>Gunneridae</taxon>
        <taxon>Pentapetalae</taxon>
        <taxon>asterids</taxon>
        <taxon>lamiids</taxon>
        <taxon>Solanales</taxon>
        <taxon>Convolvulaceae</taxon>
        <taxon>Cuscuteae</taxon>
        <taxon>Cuscuta</taxon>
        <taxon>Cuscuta subgen. Cuscuta</taxon>
    </lineage>
</organism>
<proteinExistence type="predicted"/>
<comment type="caution">
    <text evidence="2">The sequence shown here is derived from an EMBL/GenBank/DDBJ whole genome shotgun (WGS) entry which is preliminary data.</text>
</comment>
<sequence length="168" mass="18039">MKEEMKEMVQTLEAIKGGGGSMKVGTTGTISALVSKELDGVKPSLKTPAGPIKKKPPSICSFVAGAATSPKRMRPKTSSSLNETISGNDSNSPEAARKVKNYTRKTHEIPILESGHLSVDETTTPVRVNGVRRGSRIVEIVDLKCGNREKQWPTLKKFSFSKLSGTAV</sequence>
<evidence type="ECO:0000256" key="1">
    <source>
        <dbReference type="SAM" id="MobiDB-lite"/>
    </source>
</evidence>
<name>A0AAV0C8L3_9ASTE</name>
<reference evidence="2" key="1">
    <citation type="submission" date="2022-07" db="EMBL/GenBank/DDBJ databases">
        <authorList>
            <person name="Macas J."/>
            <person name="Novak P."/>
            <person name="Neumann P."/>
        </authorList>
    </citation>
    <scope>NUCLEOTIDE SEQUENCE</scope>
</reference>
<keyword evidence="3" id="KW-1185">Reference proteome</keyword>
<dbReference type="PANTHER" id="PTHR36405">
    <property type="entry name" value="BNAA10G09140D PROTEIN"/>
    <property type="match status" value="1"/>
</dbReference>
<feature type="compositionally biased region" description="Polar residues" evidence="1">
    <location>
        <begin position="76"/>
        <end position="93"/>
    </location>
</feature>
<dbReference type="PANTHER" id="PTHR36405:SF1">
    <property type="entry name" value="OS07G0520600 PROTEIN"/>
    <property type="match status" value="1"/>
</dbReference>
<protein>
    <submittedName>
        <fullName evidence="2">Uncharacterized protein</fullName>
    </submittedName>
</protein>
<evidence type="ECO:0000313" key="3">
    <source>
        <dbReference type="Proteomes" id="UP001152523"/>
    </source>
</evidence>
<gene>
    <name evidence="2" type="ORF">CEPIT_LOCUS2906</name>
</gene>
<feature type="region of interest" description="Disordered" evidence="1">
    <location>
        <begin position="65"/>
        <end position="97"/>
    </location>
</feature>